<feature type="domain" description="PAP/OAS1 substrate-binding-related" evidence="3">
    <location>
        <begin position="172"/>
        <end position="369"/>
    </location>
</feature>
<feature type="region of interest" description="Disordered" evidence="1">
    <location>
        <begin position="594"/>
        <end position="897"/>
    </location>
</feature>
<feature type="compositionally biased region" description="Low complexity" evidence="1">
    <location>
        <begin position="859"/>
        <end position="871"/>
    </location>
</feature>
<feature type="region of interest" description="Disordered" evidence="1">
    <location>
        <begin position="1197"/>
        <end position="1267"/>
    </location>
</feature>
<dbReference type="InterPro" id="IPR058920">
    <property type="entry name" value="PAP-OAS1-bd-rel"/>
</dbReference>
<dbReference type="Gene3D" id="1.10.1410.10">
    <property type="match status" value="1"/>
</dbReference>
<feature type="domain" description="Poly(A) RNA polymerase mitochondrial-like central palm" evidence="2">
    <location>
        <begin position="30"/>
        <end position="160"/>
    </location>
</feature>
<reference evidence="4 5" key="1">
    <citation type="journal article" date="2024" name="Nat. Commun.">
        <title>Phylogenomics reveals the evolutionary origins of lichenization in chlorophyte algae.</title>
        <authorList>
            <person name="Puginier C."/>
            <person name="Libourel C."/>
            <person name="Otte J."/>
            <person name="Skaloud P."/>
            <person name="Haon M."/>
            <person name="Grisel S."/>
            <person name="Petersen M."/>
            <person name="Berrin J.G."/>
            <person name="Delaux P.M."/>
            <person name="Dal Grande F."/>
            <person name="Keller J."/>
        </authorList>
    </citation>
    <scope>NUCLEOTIDE SEQUENCE [LARGE SCALE GENOMIC DNA]</scope>
    <source>
        <strain evidence="4 5">SAG 2145</strain>
    </source>
</reference>
<feature type="compositionally biased region" description="Gly residues" evidence="1">
    <location>
        <begin position="1150"/>
        <end position="1160"/>
    </location>
</feature>
<feature type="compositionally biased region" description="Polar residues" evidence="1">
    <location>
        <begin position="7"/>
        <end position="20"/>
    </location>
</feature>
<organism evidence="4 5">
    <name type="scientific">Apatococcus lobatus</name>
    <dbReference type="NCBI Taxonomy" id="904363"/>
    <lineage>
        <taxon>Eukaryota</taxon>
        <taxon>Viridiplantae</taxon>
        <taxon>Chlorophyta</taxon>
        <taxon>core chlorophytes</taxon>
        <taxon>Trebouxiophyceae</taxon>
        <taxon>Chlorellales</taxon>
        <taxon>Chlorellaceae</taxon>
        <taxon>Apatococcus</taxon>
    </lineage>
</organism>
<feature type="compositionally biased region" description="Polar residues" evidence="1">
    <location>
        <begin position="695"/>
        <end position="717"/>
    </location>
</feature>
<feature type="compositionally biased region" description="Low complexity" evidence="1">
    <location>
        <begin position="1212"/>
        <end position="1226"/>
    </location>
</feature>
<dbReference type="InterPro" id="IPR054708">
    <property type="entry name" value="MTPAP-like_central"/>
</dbReference>
<feature type="compositionally biased region" description="Low complexity" evidence="1">
    <location>
        <begin position="1083"/>
        <end position="1099"/>
    </location>
</feature>
<feature type="compositionally biased region" description="Low complexity" evidence="1">
    <location>
        <begin position="676"/>
        <end position="694"/>
    </location>
</feature>
<dbReference type="SUPFAM" id="SSF81301">
    <property type="entry name" value="Nucleotidyltransferase"/>
    <property type="match status" value="1"/>
</dbReference>
<feature type="compositionally biased region" description="Low complexity" evidence="1">
    <location>
        <begin position="800"/>
        <end position="847"/>
    </location>
</feature>
<dbReference type="PANTHER" id="PTHR45979">
    <property type="entry name" value="PAP/OAS1 SUBSTRATE-BINDING DOMAIN SUPERFAMILY"/>
    <property type="match status" value="1"/>
</dbReference>
<evidence type="ECO:0000259" key="3">
    <source>
        <dbReference type="Pfam" id="PF26180"/>
    </source>
</evidence>
<keyword evidence="5" id="KW-1185">Reference proteome</keyword>
<evidence type="ECO:0000256" key="1">
    <source>
        <dbReference type="SAM" id="MobiDB-lite"/>
    </source>
</evidence>
<evidence type="ECO:0008006" key="6">
    <source>
        <dbReference type="Google" id="ProtNLM"/>
    </source>
</evidence>
<feature type="region of interest" description="Disordered" evidence="1">
    <location>
        <begin position="287"/>
        <end position="310"/>
    </location>
</feature>
<feature type="region of interest" description="Disordered" evidence="1">
    <location>
        <begin position="999"/>
        <end position="1036"/>
    </location>
</feature>
<feature type="region of interest" description="Disordered" evidence="1">
    <location>
        <begin position="1"/>
        <end position="20"/>
    </location>
</feature>
<evidence type="ECO:0000313" key="4">
    <source>
        <dbReference type="EMBL" id="KAK9841210.1"/>
    </source>
</evidence>
<dbReference type="EMBL" id="JALJOS010000003">
    <property type="protein sequence ID" value="KAK9841210.1"/>
    <property type="molecule type" value="Genomic_DNA"/>
</dbReference>
<feature type="compositionally biased region" description="Pro residues" evidence="1">
    <location>
        <begin position="665"/>
        <end position="675"/>
    </location>
</feature>
<sequence length="1560" mass="164401">MAHKSPHQPQNQTLESSTQGASCEQYASSLDERVEQLLGQIKPGYLSEQRRHSVATYACTAISNCFAPENEIAACVFGSVPLKTYLPDGDIDIAVFQRHGSLSKDTWATRLLRYLEKEQKYRSDFQVRDVQVINAEVKLLKCLINNIVVDISFNTVGGLCTVAFLEQVDRKIGQSHFFKRSIILIKAWCYYESRLLGAPHGLISTYALETMVLYIFNAYHASLSTPLQVLRKFLSVFSDFDWDRQCLCLSGPVPLSSLPEHLTEEPAGNLKEPLFLPGDFLDHMHRRYNPAGSTEPSKAPPAPRSFPPKHLNIMDPLLPTNNLGRSVNQASAKRIRLAFRNGASTLEGILAKDDDDGLQALDDFFRITWTAHRESQASMPVAAPNPFAGMPAVSQAHVPLTQQHLMWQQQQLLLQLMQQHSLQQQQQQARVQAQAKAQASRTSPQDYPHPQPAKPHSNANSTQSHPTRTHSQPDIAQYMYPPHLNGLDGLQRLQVPPPRGPRSESSLVQGIHDKPVLAEELPLGMAADTSRQGLDLEGKSAAADPRGSGGARSAVVEHSLQNESLQLQLSTLQLPQHPYIQLPQNGSWQIPRVAYRGPQSMGGSPWSSAHPSPHGAPSEPGSARSYGLGGTPHSGSDFGFSPTWTSPEPPPPGTFQQPAAGGMDGPPPPPPPKPKPASTSQTPPATPTAAPSTAVGHSSAAQSPSQSVRSTASTPTSHPLPVVTIPPSAAKQRNNESSGVSAMPVTGHSKVVSPRADLPKLPPPPPLRVGRPPSMASKASSATSPGRSTQEPFSPPEPLPDVSSSCSSSPDDAASLGAQSGTSRDAASRASAATAVDPGKSAASAAAPQTSPHLASKGSHPPAAAPPSVSHPELEAARSDVSQAPAQPDAAGLQNGVGAAPLHPAALQALLGQQGSVGAPRDLHRRARTPPAGGLNGWALDARHAAGQQSAPLLLPGMGLAMTSVPLAPHGYSMLPRDELAGDLAGMDNQLIWARSCQGSQGPLRNTHPNGLPRGPHPRAAVAPPAGPIPGTSFPSQQFGLQLQRSFQGPPTHLHNPLLSQISQAPLPQNLQMNGGPAFPDDLQAQLQSSQVQSESGLQRRGSQGMASVSWAGAHLSGPNQPSGMPSHIWQQHQQQQRVGGNPLWEEQTGLGGMRYGQGHGPARDGGLRPGGTKSRPPTRSTSAGALHEAAMLMQGSRAGSPHGRQLLPGHASVSAQASPSQPKQSNGHGSWLQPAPQPPPIPSFTPNPLSVPPVRTSLSHPDLDPTHFANPTNLLFGGIVPTQLGNAAQGQEQAPGGGSAGPGSQLLPGMTPGHQQIQQQQQQQPGSRQGQTRSQMSQAQEQPQPKGGTQPGMNRMLGWTGPPRPPSLPPQLAVPEQLDEDWRLHSPDLLFGESAARSIQADKAASQEAASSQQRQQLPQQPSNAGQDPGMLMTKRLGPKRGRSHDSLRAIPIHMQEPGGKGFGQAGAPQGSGPSSTHSGLQDGVLPAAPGSRPAGSGPSFTYAEDDFPSLAAAKGPASKGPSGRPSKGPTSLYPGRAGGGSHSGVSRPASEPDLSSRS</sequence>
<proteinExistence type="predicted"/>
<dbReference type="Gene3D" id="3.30.460.10">
    <property type="entry name" value="Beta Polymerase, domain 2"/>
    <property type="match status" value="1"/>
</dbReference>
<dbReference type="Pfam" id="PF22600">
    <property type="entry name" value="MTPAP-like_central"/>
    <property type="match status" value="1"/>
</dbReference>
<dbReference type="PANTHER" id="PTHR45979:SF30">
    <property type="entry name" value="NUCLEOTIDYLTRANSFERASE"/>
    <property type="match status" value="1"/>
</dbReference>
<dbReference type="InterPro" id="IPR058921">
    <property type="entry name" value="PAP/OAS1-rel"/>
</dbReference>
<evidence type="ECO:0000313" key="5">
    <source>
        <dbReference type="Proteomes" id="UP001438707"/>
    </source>
</evidence>
<dbReference type="Pfam" id="PF26180">
    <property type="entry name" value="PAP-OAS1"/>
    <property type="match status" value="1"/>
</dbReference>
<protein>
    <recommendedName>
        <fullName evidence="6">Polymerase nucleotidyl transferase domain-containing protein</fullName>
    </recommendedName>
</protein>
<dbReference type="InterPro" id="IPR043519">
    <property type="entry name" value="NT_sf"/>
</dbReference>
<feature type="compositionally biased region" description="Polar residues" evidence="1">
    <location>
        <begin position="457"/>
        <end position="474"/>
    </location>
</feature>
<feature type="region of interest" description="Disordered" evidence="1">
    <location>
        <begin position="427"/>
        <end position="510"/>
    </location>
</feature>
<feature type="compositionally biased region" description="Low complexity" evidence="1">
    <location>
        <begin position="427"/>
        <end position="439"/>
    </location>
</feature>
<comment type="caution">
    <text evidence="4">The sequence shown here is derived from an EMBL/GenBank/DDBJ whole genome shotgun (WGS) entry which is preliminary data.</text>
</comment>
<feature type="region of interest" description="Disordered" evidence="1">
    <location>
        <begin position="1399"/>
        <end position="1560"/>
    </location>
</feature>
<gene>
    <name evidence="4" type="ORF">WJX74_001905</name>
</gene>
<dbReference type="Proteomes" id="UP001438707">
    <property type="component" value="Unassembled WGS sequence"/>
</dbReference>
<feature type="compositionally biased region" description="Polar residues" evidence="1">
    <location>
        <begin position="731"/>
        <end position="740"/>
    </location>
</feature>
<feature type="compositionally biased region" description="Low complexity" evidence="1">
    <location>
        <begin position="1402"/>
        <end position="1424"/>
    </location>
</feature>
<feature type="compositionally biased region" description="Low complexity" evidence="1">
    <location>
        <begin position="1303"/>
        <end position="1336"/>
    </location>
</feature>
<name>A0AAW1S571_9CHLO</name>
<feature type="compositionally biased region" description="Polar residues" evidence="1">
    <location>
        <begin position="777"/>
        <end position="792"/>
    </location>
</feature>
<accession>A0AAW1S571</accession>
<feature type="compositionally biased region" description="Polar residues" evidence="1">
    <location>
        <begin position="999"/>
        <end position="1009"/>
    </location>
</feature>
<evidence type="ECO:0000259" key="2">
    <source>
        <dbReference type="Pfam" id="PF22600"/>
    </source>
</evidence>
<feature type="compositionally biased region" description="Low complexity" evidence="1">
    <location>
        <begin position="602"/>
        <end position="623"/>
    </location>
</feature>
<dbReference type="SUPFAM" id="SSF81631">
    <property type="entry name" value="PAP/OAS1 substrate-binding domain"/>
    <property type="match status" value="1"/>
</dbReference>
<feature type="compositionally biased region" description="Pro residues" evidence="1">
    <location>
        <begin position="1236"/>
        <end position="1252"/>
    </location>
</feature>
<feature type="region of interest" description="Disordered" evidence="1">
    <location>
        <begin position="1068"/>
        <end position="1183"/>
    </location>
</feature>
<feature type="region of interest" description="Disordered" evidence="1">
    <location>
        <begin position="1288"/>
        <end position="1373"/>
    </location>
</feature>